<evidence type="ECO:0000313" key="2">
    <source>
        <dbReference type="EMBL" id="MEJ1250305.1"/>
    </source>
</evidence>
<comment type="caution">
    <text evidence="2">The sequence shown here is derived from an EMBL/GenBank/DDBJ whole genome shotgun (WGS) entry which is preliminary data.</text>
</comment>
<evidence type="ECO:0000313" key="3">
    <source>
        <dbReference type="Proteomes" id="UP001364472"/>
    </source>
</evidence>
<dbReference type="RefSeq" id="WP_337336009.1">
    <property type="nucleotide sequence ID" value="NZ_JBBDHC010000018.1"/>
</dbReference>
<accession>A0AAW9R4U4</accession>
<keyword evidence="1" id="KW-0472">Membrane</keyword>
<feature type="transmembrane region" description="Helical" evidence="1">
    <location>
        <begin position="83"/>
        <end position="99"/>
    </location>
</feature>
<proteinExistence type="predicted"/>
<sequence length="137" mass="14378">METKQDKTREIGKAIVVATRPDELEALRAWAQTMLDIRSNSSMPMISKAKAAIVASTDRKVLAPILQVAWQELKRVGWKERGLPARMAMAAAAAALTLSGQGAGIAALGGAIGVPLFVVFGAGGALAGVIIDEIRKK</sequence>
<dbReference type="Proteomes" id="UP001364472">
    <property type="component" value="Unassembled WGS sequence"/>
</dbReference>
<name>A0AAW9R4U4_9GAMM</name>
<protein>
    <submittedName>
        <fullName evidence="2">Uncharacterized protein</fullName>
    </submittedName>
</protein>
<keyword evidence="1" id="KW-1133">Transmembrane helix</keyword>
<dbReference type="EMBL" id="JBBDHC010000018">
    <property type="protein sequence ID" value="MEJ1250305.1"/>
    <property type="molecule type" value="Genomic_DNA"/>
</dbReference>
<keyword evidence="1" id="KW-0812">Transmembrane</keyword>
<gene>
    <name evidence="2" type="ORF">WB794_11545</name>
</gene>
<feature type="transmembrane region" description="Helical" evidence="1">
    <location>
        <begin position="105"/>
        <end position="131"/>
    </location>
</feature>
<evidence type="ECO:0000256" key="1">
    <source>
        <dbReference type="SAM" id="Phobius"/>
    </source>
</evidence>
<organism evidence="2 3">
    <name type="scientific">Denitratimonas tolerans</name>
    <dbReference type="NCBI Taxonomy" id="1338420"/>
    <lineage>
        <taxon>Bacteria</taxon>
        <taxon>Pseudomonadati</taxon>
        <taxon>Pseudomonadota</taxon>
        <taxon>Gammaproteobacteria</taxon>
        <taxon>Lysobacterales</taxon>
        <taxon>Lysobacteraceae</taxon>
        <taxon>Denitratimonas</taxon>
    </lineage>
</organism>
<reference evidence="2 3" key="1">
    <citation type="journal article" date="2016" name="Antonie Van Leeuwenhoek">
        <title>Denitratimonas tolerans gen. nov., sp. nov., a denitrifying bacterium isolated from a bioreactor for tannery wastewater treatment.</title>
        <authorList>
            <person name="Han S.I."/>
            <person name="Kim J.O."/>
            <person name="Lee Y.R."/>
            <person name="Ekpeghere K.I."/>
            <person name="Koh S.C."/>
            <person name="Whang K.S."/>
        </authorList>
    </citation>
    <scope>NUCLEOTIDE SEQUENCE [LARGE SCALE GENOMIC DNA]</scope>
    <source>
        <strain evidence="2 3">KACC 17565</strain>
    </source>
</reference>
<keyword evidence="3" id="KW-1185">Reference proteome</keyword>
<dbReference type="AlphaFoldDB" id="A0AAW9R4U4"/>